<keyword evidence="5" id="KW-0862">Zinc</keyword>
<dbReference type="InterPro" id="IPR036236">
    <property type="entry name" value="Znf_C2H2_sf"/>
</dbReference>
<evidence type="ECO:0000256" key="4">
    <source>
        <dbReference type="ARBA" id="ARBA00022771"/>
    </source>
</evidence>
<keyword evidence="12" id="KW-1185">Reference proteome</keyword>
<dbReference type="InParanoid" id="A0A3Q1G2P4"/>
<evidence type="ECO:0000256" key="8">
    <source>
        <dbReference type="PROSITE-ProRule" id="PRU00042"/>
    </source>
</evidence>
<proteinExistence type="predicted"/>
<keyword evidence="6" id="KW-0238">DNA-binding</keyword>
<feature type="region of interest" description="Disordered" evidence="9">
    <location>
        <begin position="183"/>
        <end position="210"/>
    </location>
</feature>
<dbReference type="PROSITE" id="PS50157">
    <property type="entry name" value="ZINC_FINGER_C2H2_2"/>
    <property type="match status" value="4"/>
</dbReference>
<accession>A0A3Q1G2P4</accession>
<dbReference type="GO" id="GO:0000978">
    <property type="term" value="F:RNA polymerase II cis-regulatory region sequence-specific DNA binding"/>
    <property type="evidence" value="ECO:0007669"/>
    <property type="project" value="TreeGrafter"/>
</dbReference>
<organism evidence="11 12">
    <name type="scientific">Acanthochromis polyacanthus</name>
    <name type="common">spiny chromis</name>
    <dbReference type="NCBI Taxonomy" id="80966"/>
    <lineage>
        <taxon>Eukaryota</taxon>
        <taxon>Metazoa</taxon>
        <taxon>Chordata</taxon>
        <taxon>Craniata</taxon>
        <taxon>Vertebrata</taxon>
        <taxon>Euteleostomi</taxon>
        <taxon>Actinopterygii</taxon>
        <taxon>Neopterygii</taxon>
        <taxon>Teleostei</taxon>
        <taxon>Neoteleostei</taxon>
        <taxon>Acanthomorphata</taxon>
        <taxon>Ovalentaria</taxon>
        <taxon>Pomacentridae</taxon>
        <taxon>Acanthochromis</taxon>
    </lineage>
</organism>
<comment type="subcellular location">
    <subcellularLocation>
        <location evidence="1">Nucleus</location>
    </subcellularLocation>
</comment>
<dbReference type="SMART" id="SM00355">
    <property type="entry name" value="ZnF_C2H2"/>
    <property type="match status" value="5"/>
</dbReference>
<dbReference type="GO" id="GO:0006357">
    <property type="term" value="P:regulation of transcription by RNA polymerase II"/>
    <property type="evidence" value="ECO:0007669"/>
    <property type="project" value="TreeGrafter"/>
</dbReference>
<feature type="domain" description="C2H2-type" evidence="10">
    <location>
        <begin position="334"/>
        <end position="361"/>
    </location>
</feature>
<evidence type="ECO:0000313" key="12">
    <source>
        <dbReference type="Proteomes" id="UP000257200"/>
    </source>
</evidence>
<dbReference type="PANTHER" id="PTHR24404:SF114">
    <property type="entry name" value="KLUMPFUSS, ISOFORM B-RELATED"/>
    <property type="match status" value="1"/>
</dbReference>
<keyword evidence="7" id="KW-0539">Nucleus</keyword>
<dbReference type="PROSITE" id="PS00028">
    <property type="entry name" value="ZINC_FINGER_C2H2_1"/>
    <property type="match status" value="4"/>
</dbReference>
<evidence type="ECO:0000256" key="9">
    <source>
        <dbReference type="SAM" id="MobiDB-lite"/>
    </source>
</evidence>
<dbReference type="GO" id="GO:0003700">
    <property type="term" value="F:DNA-binding transcription factor activity"/>
    <property type="evidence" value="ECO:0007669"/>
    <property type="project" value="TreeGrafter"/>
</dbReference>
<feature type="domain" description="C2H2-type" evidence="10">
    <location>
        <begin position="305"/>
        <end position="333"/>
    </location>
</feature>
<dbReference type="GeneTree" id="ENSGT00940000164807"/>
<evidence type="ECO:0000256" key="1">
    <source>
        <dbReference type="ARBA" id="ARBA00004123"/>
    </source>
</evidence>
<name>A0A3Q1G2P4_9TELE</name>
<dbReference type="AlphaFoldDB" id="A0A3Q1G2P4"/>
<dbReference type="SUPFAM" id="SSF57667">
    <property type="entry name" value="beta-beta-alpha zinc fingers"/>
    <property type="match status" value="3"/>
</dbReference>
<dbReference type="Proteomes" id="UP000257200">
    <property type="component" value="Unplaced"/>
</dbReference>
<dbReference type="GO" id="GO:0008270">
    <property type="term" value="F:zinc ion binding"/>
    <property type="evidence" value="ECO:0007669"/>
    <property type="project" value="UniProtKB-KW"/>
</dbReference>
<evidence type="ECO:0000259" key="10">
    <source>
        <dbReference type="PROSITE" id="PS50157"/>
    </source>
</evidence>
<evidence type="ECO:0000256" key="6">
    <source>
        <dbReference type="ARBA" id="ARBA00023125"/>
    </source>
</evidence>
<dbReference type="STRING" id="80966.ENSAPOP00000023114"/>
<reference evidence="11" key="1">
    <citation type="submission" date="2025-08" db="UniProtKB">
        <authorList>
            <consortium name="Ensembl"/>
        </authorList>
    </citation>
    <scope>IDENTIFICATION</scope>
</reference>
<feature type="domain" description="C2H2-type" evidence="10">
    <location>
        <begin position="418"/>
        <end position="445"/>
    </location>
</feature>
<keyword evidence="3" id="KW-0677">Repeat</keyword>
<reference evidence="11" key="2">
    <citation type="submission" date="2025-09" db="UniProtKB">
        <authorList>
            <consortium name="Ensembl"/>
        </authorList>
    </citation>
    <scope>IDENTIFICATION</scope>
</reference>
<dbReference type="Ensembl" id="ENSAPOT00000012089.1">
    <property type="protein sequence ID" value="ENSAPOP00000023114.1"/>
    <property type="gene ID" value="ENSAPOG00000004701.1"/>
</dbReference>
<dbReference type="Gene3D" id="3.30.160.60">
    <property type="entry name" value="Classic Zinc Finger"/>
    <property type="match status" value="3"/>
</dbReference>
<dbReference type="InterPro" id="IPR013087">
    <property type="entry name" value="Znf_C2H2_type"/>
</dbReference>
<protein>
    <submittedName>
        <fullName evidence="11">Zinc finger protein 394-like</fullName>
    </submittedName>
</protein>
<evidence type="ECO:0000313" key="11">
    <source>
        <dbReference type="Ensembl" id="ENSAPOP00000023114.1"/>
    </source>
</evidence>
<dbReference type="Pfam" id="PF00096">
    <property type="entry name" value="zf-C2H2"/>
    <property type="match status" value="1"/>
</dbReference>
<evidence type="ECO:0000256" key="7">
    <source>
        <dbReference type="ARBA" id="ARBA00023242"/>
    </source>
</evidence>
<dbReference type="GO" id="GO:0005634">
    <property type="term" value="C:nucleus"/>
    <property type="evidence" value="ECO:0007669"/>
    <property type="project" value="UniProtKB-SubCell"/>
</dbReference>
<feature type="domain" description="C2H2-type" evidence="10">
    <location>
        <begin position="363"/>
        <end position="390"/>
    </location>
</feature>
<dbReference type="InterPro" id="IPR050589">
    <property type="entry name" value="Ikaros_C2H2-ZF"/>
</dbReference>
<evidence type="ECO:0000256" key="3">
    <source>
        <dbReference type="ARBA" id="ARBA00022737"/>
    </source>
</evidence>
<dbReference type="PANTHER" id="PTHR24404">
    <property type="entry name" value="ZINC FINGER PROTEIN"/>
    <property type="match status" value="1"/>
</dbReference>
<evidence type="ECO:0000256" key="2">
    <source>
        <dbReference type="ARBA" id="ARBA00022723"/>
    </source>
</evidence>
<keyword evidence="2" id="KW-0479">Metal-binding</keyword>
<sequence>MYSEGRVTLEEQENSDHKEEKAMLDTLSWSSRAAGGAADLPVLQVTTGAVCAQSVLTTAACLIHPRVVFCPRRSQAAALWFWEMGRSQMLRQLVTERLCSAAEEICSLLEQTAEEHQADGVQYRTQIIQEVQEVQEHSVSKPRVVILPPDPQLVVQKVLPLQKTEQTELQNETPVLLPIEEEPKTQKTQQTQTASDFKVPPEVPGCRSPGFWEMGRSQMLRKLVTERLCSAAEEICGLLEQTVEEHQAEGVQYRRQIIQLRQQVQELSVSNPRVVILPPDDVKVPLRRSKSQETVRRRRTQQGRNSCRLCGEKFTSSSDLCCHMRLLHKGQKAFKCSHCNSQFSRLDYLTLHSKSHKRGKELHKCSFCEKCFSQNTNLTVHLKTHKQRKPFFCRVCDKKIAFQLHFKSYGHSSKDKMFCCLLCDEKFDTRQDLRRHKDVHENGESSADV</sequence>
<evidence type="ECO:0000256" key="5">
    <source>
        <dbReference type="ARBA" id="ARBA00022833"/>
    </source>
</evidence>
<keyword evidence="4 8" id="KW-0863">Zinc-finger</keyword>